<dbReference type="AlphaFoldDB" id="A0A4C2A6J0"/>
<reference evidence="2 3" key="1">
    <citation type="journal article" date="2019" name="Commun. Biol.">
        <title>The bagworm genome reveals a unique fibroin gene that provides high tensile strength.</title>
        <authorList>
            <person name="Kono N."/>
            <person name="Nakamura H."/>
            <person name="Ohtoshi R."/>
            <person name="Tomita M."/>
            <person name="Numata K."/>
            <person name="Arakawa K."/>
        </authorList>
    </citation>
    <scope>NUCLEOTIDE SEQUENCE [LARGE SCALE GENOMIC DNA]</scope>
</reference>
<gene>
    <name evidence="2" type="ORF">EVAR_69025_1</name>
</gene>
<organism evidence="2 3">
    <name type="scientific">Eumeta variegata</name>
    <name type="common">Bagworm moth</name>
    <name type="synonym">Eumeta japonica</name>
    <dbReference type="NCBI Taxonomy" id="151549"/>
    <lineage>
        <taxon>Eukaryota</taxon>
        <taxon>Metazoa</taxon>
        <taxon>Ecdysozoa</taxon>
        <taxon>Arthropoda</taxon>
        <taxon>Hexapoda</taxon>
        <taxon>Insecta</taxon>
        <taxon>Pterygota</taxon>
        <taxon>Neoptera</taxon>
        <taxon>Endopterygota</taxon>
        <taxon>Lepidoptera</taxon>
        <taxon>Glossata</taxon>
        <taxon>Ditrysia</taxon>
        <taxon>Tineoidea</taxon>
        <taxon>Psychidae</taxon>
        <taxon>Oiketicinae</taxon>
        <taxon>Eumeta</taxon>
    </lineage>
</organism>
<evidence type="ECO:0000313" key="3">
    <source>
        <dbReference type="Proteomes" id="UP000299102"/>
    </source>
</evidence>
<proteinExistence type="predicted"/>
<comment type="caution">
    <text evidence="2">The sequence shown here is derived from an EMBL/GenBank/DDBJ whole genome shotgun (WGS) entry which is preliminary data.</text>
</comment>
<dbReference type="Proteomes" id="UP000299102">
    <property type="component" value="Unassembled WGS sequence"/>
</dbReference>
<name>A0A4C2A6J0_EUMVA</name>
<keyword evidence="3" id="KW-1185">Reference proteome</keyword>
<feature type="region of interest" description="Disordered" evidence="1">
    <location>
        <begin position="1"/>
        <end position="33"/>
    </location>
</feature>
<evidence type="ECO:0000256" key="1">
    <source>
        <dbReference type="SAM" id="MobiDB-lite"/>
    </source>
</evidence>
<evidence type="ECO:0000313" key="2">
    <source>
        <dbReference type="EMBL" id="GBP94814.1"/>
    </source>
</evidence>
<protein>
    <submittedName>
        <fullName evidence="2">Uncharacterized protein</fullName>
    </submittedName>
</protein>
<accession>A0A4C2A6J0</accession>
<dbReference type="EMBL" id="BGZK01002549">
    <property type="protein sequence ID" value="GBP94814.1"/>
    <property type="molecule type" value="Genomic_DNA"/>
</dbReference>
<sequence length="81" mass="8761">MRGCRPTSSPPAGPFAAVMGPPRAPRPAPAPRASRVAFGATSNDLVFQTELLEHGTTKTWKRSRIIYCIRDPLTTQSPASR</sequence>